<gene>
    <name evidence="2" type="ORF">DES45_101757</name>
</gene>
<protein>
    <submittedName>
        <fullName evidence="2">HPr serine kinase-like protein</fullName>
    </submittedName>
</protein>
<dbReference type="EMBL" id="QQBB01000001">
    <property type="protein sequence ID" value="RDI62487.1"/>
    <property type="molecule type" value="Genomic_DNA"/>
</dbReference>
<dbReference type="Proteomes" id="UP000254925">
    <property type="component" value="Unassembled WGS sequence"/>
</dbReference>
<dbReference type="InterPro" id="IPR011104">
    <property type="entry name" value="Hpr_kin/Pase_C"/>
</dbReference>
<comment type="caution">
    <text evidence="2">The sequence shown here is derived from an EMBL/GenBank/DDBJ whole genome shotgun (WGS) entry which is preliminary data.</text>
</comment>
<dbReference type="CDD" id="cd01918">
    <property type="entry name" value="HprK_C"/>
    <property type="match status" value="1"/>
</dbReference>
<dbReference type="SUPFAM" id="SSF53795">
    <property type="entry name" value="PEP carboxykinase-like"/>
    <property type="match status" value="1"/>
</dbReference>
<organism evidence="2 3">
    <name type="scientific">Microvirga subterranea</name>
    <dbReference type="NCBI Taxonomy" id="186651"/>
    <lineage>
        <taxon>Bacteria</taxon>
        <taxon>Pseudomonadati</taxon>
        <taxon>Pseudomonadota</taxon>
        <taxon>Alphaproteobacteria</taxon>
        <taxon>Hyphomicrobiales</taxon>
        <taxon>Methylobacteriaceae</taxon>
        <taxon>Microvirga</taxon>
    </lineage>
</organism>
<keyword evidence="3" id="KW-1185">Reference proteome</keyword>
<dbReference type="Gene3D" id="3.40.50.300">
    <property type="entry name" value="P-loop containing nucleotide triphosphate hydrolases"/>
    <property type="match status" value="1"/>
</dbReference>
<dbReference type="OrthoDB" id="8326226at2"/>
<evidence type="ECO:0000259" key="1">
    <source>
        <dbReference type="Pfam" id="PF07475"/>
    </source>
</evidence>
<sequence>MTGPETIHASCVVVGEAGLLIRGPSGAGKSSLVREILFRAGRTGRFCRLVSDDRTRLAAQHGRLVASPVEPLSGCLEVRGVGIVRSPFEPAAVVRLVIDLSEDPERYPGDRDGRVELCGVMVPRLCGRAGASSADIAIARLSGVCDTVVTL</sequence>
<dbReference type="AlphaFoldDB" id="A0A370HVF1"/>
<name>A0A370HVF1_9HYPH</name>
<reference evidence="2 3" key="1">
    <citation type="submission" date="2018-07" db="EMBL/GenBank/DDBJ databases">
        <title>Genomic Encyclopedia of Type Strains, Phase IV (KMG-IV): sequencing the most valuable type-strain genomes for metagenomic binning, comparative biology and taxonomic classification.</title>
        <authorList>
            <person name="Goeker M."/>
        </authorList>
    </citation>
    <scope>NUCLEOTIDE SEQUENCE [LARGE SCALE GENOMIC DNA]</scope>
    <source>
        <strain evidence="2 3">DSM 14364</strain>
    </source>
</reference>
<feature type="domain" description="HPr kinase/phosphorylase C-terminal" evidence="1">
    <location>
        <begin position="5"/>
        <end position="84"/>
    </location>
</feature>
<dbReference type="InterPro" id="IPR027417">
    <property type="entry name" value="P-loop_NTPase"/>
</dbReference>
<evidence type="ECO:0000313" key="2">
    <source>
        <dbReference type="EMBL" id="RDI62487.1"/>
    </source>
</evidence>
<dbReference type="Pfam" id="PF07475">
    <property type="entry name" value="Hpr_kinase_C"/>
    <property type="match status" value="1"/>
</dbReference>
<dbReference type="GO" id="GO:0005524">
    <property type="term" value="F:ATP binding"/>
    <property type="evidence" value="ECO:0007669"/>
    <property type="project" value="InterPro"/>
</dbReference>
<accession>A0A370HVF1</accession>
<keyword evidence="2" id="KW-0808">Transferase</keyword>
<dbReference type="GO" id="GO:0000155">
    <property type="term" value="F:phosphorelay sensor kinase activity"/>
    <property type="evidence" value="ECO:0007669"/>
    <property type="project" value="InterPro"/>
</dbReference>
<evidence type="ECO:0000313" key="3">
    <source>
        <dbReference type="Proteomes" id="UP000254925"/>
    </source>
</evidence>
<dbReference type="RefSeq" id="WP_114768599.1">
    <property type="nucleotide sequence ID" value="NZ_QQBB01000001.1"/>
</dbReference>
<keyword evidence="2" id="KW-0418">Kinase</keyword>
<dbReference type="GO" id="GO:0006109">
    <property type="term" value="P:regulation of carbohydrate metabolic process"/>
    <property type="evidence" value="ECO:0007669"/>
    <property type="project" value="InterPro"/>
</dbReference>
<proteinExistence type="predicted"/>